<keyword evidence="3" id="KW-1185">Reference proteome</keyword>
<dbReference type="STRING" id="75743.A0A401QB71"/>
<reference evidence="2 3" key="1">
    <citation type="journal article" date="2018" name="Nat. Ecol. Evol.">
        <title>Shark genomes provide insights into elasmobranch evolution and the origin of vertebrates.</title>
        <authorList>
            <person name="Hara Y"/>
            <person name="Yamaguchi K"/>
            <person name="Onimaru K"/>
            <person name="Kadota M"/>
            <person name="Koyanagi M"/>
            <person name="Keeley SD"/>
            <person name="Tatsumi K"/>
            <person name="Tanaka K"/>
            <person name="Motone F"/>
            <person name="Kageyama Y"/>
            <person name="Nozu R"/>
            <person name="Adachi N"/>
            <person name="Nishimura O"/>
            <person name="Nakagawa R"/>
            <person name="Tanegashima C"/>
            <person name="Kiyatake I"/>
            <person name="Matsumoto R"/>
            <person name="Murakumo K"/>
            <person name="Nishida K"/>
            <person name="Terakita A"/>
            <person name="Kuratani S"/>
            <person name="Sato K"/>
            <person name="Hyodo S Kuraku.S."/>
        </authorList>
    </citation>
    <scope>NUCLEOTIDE SEQUENCE [LARGE SCALE GENOMIC DNA]</scope>
</reference>
<accession>A0A401QB71</accession>
<feature type="region of interest" description="Disordered" evidence="1">
    <location>
        <begin position="351"/>
        <end position="374"/>
    </location>
</feature>
<comment type="caution">
    <text evidence="2">The sequence shown here is derived from an EMBL/GenBank/DDBJ whole genome shotgun (WGS) entry which is preliminary data.</text>
</comment>
<proteinExistence type="predicted"/>
<dbReference type="OrthoDB" id="2143914at2759"/>
<evidence type="ECO:0000256" key="1">
    <source>
        <dbReference type="SAM" id="MobiDB-lite"/>
    </source>
</evidence>
<feature type="region of interest" description="Disordered" evidence="1">
    <location>
        <begin position="571"/>
        <end position="606"/>
    </location>
</feature>
<feature type="region of interest" description="Disordered" evidence="1">
    <location>
        <begin position="93"/>
        <end position="151"/>
    </location>
</feature>
<evidence type="ECO:0000313" key="2">
    <source>
        <dbReference type="EMBL" id="GCB82557.1"/>
    </source>
</evidence>
<dbReference type="Proteomes" id="UP000288216">
    <property type="component" value="Unassembled WGS sequence"/>
</dbReference>
<dbReference type="AlphaFoldDB" id="A0A401QB71"/>
<feature type="region of interest" description="Disordered" evidence="1">
    <location>
        <begin position="491"/>
        <end position="528"/>
    </location>
</feature>
<feature type="compositionally biased region" description="Acidic residues" evidence="1">
    <location>
        <begin position="506"/>
        <end position="525"/>
    </location>
</feature>
<evidence type="ECO:0000313" key="3">
    <source>
        <dbReference type="Proteomes" id="UP000288216"/>
    </source>
</evidence>
<sequence>MDRNAQSLAEKEQCAAQLRQDACCLQQVKDDTVDVGNGHTMEVTRFKLGTAPPKAKPKSVLQLLAEKRNAKASVTTPESQSLAALAKLTTPPSSLPCPSGQGLPACKQTRPPSPVGIKLPRRRVKPVSHSSARPVARGRSVPVAPPVQRDTASNCRRLQPIAPMPSNILQPNRVVVPLMLPNSTVPVMAVLTPKGLLYVPPGSITALPPPITQDPAAASQATPCSTEQDNTLARSMVPSCSTQPAGTTVLAPAHGLAANSQADGCVFVPTQSPSGTKSEAMQPLTSPSPAIRLTPAPVPPAPLPVVTLTAGPPIPGHDQLPAATSVNSTVHLNQGGGASLSRWVPGIDSSSVNPSSLAQHGGADPPLTSSQPHKLPVDFKLLSNEPDALMKDWLQGQGGVRVPGTTIALPYLPPSSSTLRAFSKLLLHKKVLEQNLSEFGAPEETDPKKRLEAARTMVSGRLQSNPAYQLLKSRFLSTFVLPAFLATLPPRGTRTTVGPLSGVPEQDSEEESEYTDTDRESEDSIGDSRLHYFPDEGVVNEMVADEVADRELNQPFEISFTDLALGCNLPGSLETENQLSAPERPSAPKDETRVVTRWNLRPRKRR</sequence>
<name>A0A401QB71_SCYTO</name>
<gene>
    <name evidence="2" type="ORF">scyTo_0022354</name>
</gene>
<dbReference type="EMBL" id="BFAA01022220">
    <property type="protein sequence ID" value="GCB82557.1"/>
    <property type="molecule type" value="Genomic_DNA"/>
</dbReference>
<protein>
    <submittedName>
        <fullName evidence="2">Uncharacterized protein</fullName>
    </submittedName>
</protein>
<organism evidence="2 3">
    <name type="scientific">Scyliorhinus torazame</name>
    <name type="common">Cloudy catshark</name>
    <name type="synonym">Catulus torazame</name>
    <dbReference type="NCBI Taxonomy" id="75743"/>
    <lineage>
        <taxon>Eukaryota</taxon>
        <taxon>Metazoa</taxon>
        <taxon>Chordata</taxon>
        <taxon>Craniata</taxon>
        <taxon>Vertebrata</taxon>
        <taxon>Chondrichthyes</taxon>
        <taxon>Elasmobranchii</taxon>
        <taxon>Galeomorphii</taxon>
        <taxon>Galeoidea</taxon>
        <taxon>Carcharhiniformes</taxon>
        <taxon>Scyliorhinidae</taxon>
        <taxon>Scyliorhinus</taxon>
    </lineage>
</organism>